<comment type="caution">
    <text evidence="1">The sequence shown here is derived from an EMBL/GenBank/DDBJ whole genome shotgun (WGS) entry which is preliminary data.</text>
</comment>
<organism evidence="1 2">
    <name type="scientific">Hyalomma asiaticum</name>
    <name type="common">Tick</name>
    <dbReference type="NCBI Taxonomy" id="266040"/>
    <lineage>
        <taxon>Eukaryota</taxon>
        <taxon>Metazoa</taxon>
        <taxon>Ecdysozoa</taxon>
        <taxon>Arthropoda</taxon>
        <taxon>Chelicerata</taxon>
        <taxon>Arachnida</taxon>
        <taxon>Acari</taxon>
        <taxon>Parasitiformes</taxon>
        <taxon>Ixodida</taxon>
        <taxon>Ixodoidea</taxon>
        <taxon>Ixodidae</taxon>
        <taxon>Hyalomminae</taxon>
        <taxon>Hyalomma</taxon>
    </lineage>
</organism>
<protein>
    <submittedName>
        <fullName evidence="1">Uncharacterized protein</fullName>
    </submittedName>
</protein>
<dbReference type="Proteomes" id="UP000821845">
    <property type="component" value="Chromosome 7"/>
</dbReference>
<keyword evidence="2" id="KW-1185">Reference proteome</keyword>
<reference evidence="1" key="1">
    <citation type="submission" date="2020-05" db="EMBL/GenBank/DDBJ databases">
        <title>Large-scale comparative analyses of tick genomes elucidate their genetic diversity and vector capacities.</title>
        <authorList>
            <person name="Jia N."/>
            <person name="Wang J."/>
            <person name="Shi W."/>
            <person name="Du L."/>
            <person name="Sun Y."/>
            <person name="Zhan W."/>
            <person name="Jiang J."/>
            <person name="Wang Q."/>
            <person name="Zhang B."/>
            <person name="Ji P."/>
            <person name="Sakyi L.B."/>
            <person name="Cui X."/>
            <person name="Yuan T."/>
            <person name="Jiang B."/>
            <person name="Yang W."/>
            <person name="Lam T.T.-Y."/>
            <person name="Chang Q."/>
            <person name="Ding S."/>
            <person name="Wang X."/>
            <person name="Zhu J."/>
            <person name="Ruan X."/>
            <person name="Zhao L."/>
            <person name="Wei J."/>
            <person name="Que T."/>
            <person name="Du C."/>
            <person name="Cheng J."/>
            <person name="Dai P."/>
            <person name="Han X."/>
            <person name="Huang E."/>
            <person name="Gao Y."/>
            <person name="Liu J."/>
            <person name="Shao H."/>
            <person name="Ye R."/>
            <person name="Li L."/>
            <person name="Wei W."/>
            <person name="Wang X."/>
            <person name="Wang C."/>
            <person name="Yang T."/>
            <person name="Huo Q."/>
            <person name="Li W."/>
            <person name="Guo W."/>
            <person name="Chen H."/>
            <person name="Zhou L."/>
            <person name="Ni X."/>
            <person name="Tian J."/>
            <person name="Zhou Y."/>
            <person name="Sheng Y."/>
            <person name="Liu T."/>
            <person name="Pan Y."/>
            <person name="Xia L."/>
            <person name="Li J."/>
            <person name="Zhao F."/>
            <person name="Cao W."/>
        </authorList>
    </citation>
    <scope>NUCLEOTIDE SEQUENCE</scope>
    <source>
        <strain evidence="1">Hyas-2018</strain>
    </source>
</reference>
<sequence length="120" mass="13269">MAAADHRPTDAVQETSNGPWVFLQHDGESAKELLPEELQGNTGGEKESVRNAPEAPERSIGQEEFSRWCYSASVVVYDVLLDDKRLYILGGALCAHVVSWLNGWYTRDRFLAVGGGCYAH</sequence>
<evidence type="ECO:0000313" key="1">
    <source>
        <dbReference type="EMBL" id="KAH6927085.1"/>
    </source>
</evidence>
<gene>
    <name evidence="1" type="ORF">HPB50_026751</name>
</gene>
<evidence type="ECO:0000313" key="2">
    <source>
        <dbReference type="Proteomes" id="UP000821845"/>
    </source>
</evidence>
<dbReference type="EMBL" id="CM023487">
    <property type="protein sequence ID" value="KAH6927085.1"/>
    <property type="molecule type" value="Genomic_DNA"/>
</dbReference>
<accession>A0ACB7RX40</accession>
<proteinExistence type="predicted"/>
<name>A0ACB7RX40_HYAAI</name>